<organism evidence="2 3">
    <name type="scientific">Streptomyces carminius</name>
    <dbReference type="NCBI Taxonomy" id="2665496"/>
    <lineage>
        <taxon>Bacteria</taxon>
        <taxon>Bacillati</taxon>
        <taxon>Actinomycetota</taxon>
        <taxon>Actinomycetes</taxon>
        <taxon>Kitasatosporales</taxon>
        <taxon>Streptomycetaceae</taxon>
        <taxon>Streptomyces</taxon>
    </lineage>
</organism>
<accession>A0A2M8M4N3</accession>
<feature type="signal peptide" evidence="1">
    <location>
        <begin position="1"/>
        <end position="31"/>
    </location>
</feature>
<dbReference type="PROSITE" id="PS51318">
    <property type="entry name" value="TAT"/>
    <property type="match status" value="1"/>
</dbReference>
<protein>
    <recommendedName>
        <fullName evidence="4">Secreted protein</fullName>
    </recommendedName>
</protein>
<dbReference type="AlphaFoldDB" id="A0A2M8M4N3"/>
<keyword evidence="3" id="KW-1185">Reference proteome</keyword>
<sequence length="171" mass="18046">MRIRRRTAALTTGTALAAGALLATVAAPAQAYNPNPAAYVNVVPTDNCPCTYGDLIDGTYFQKDAGGKGVKILATSPNSSSDILGKVEFHPLGEKLWIYDTKNDGDALYATVEYYSGGNKITKGPYKAPGTAKRIDIRTVDLNIAEGAGVVVRLYDGNGTDLVRAVYSGRA</sequence>
<evidence type="ECO:0000256" key="1">
    <source>
        <dbReference type="SAM" id="SignalP"/>
    </source>
</evidence>
<evidence type="ECO:0008006" key="4">
    <source>
        <dbReference type="Google" id="ProtNLM"/>
    </source>
</evidence>
<dbReference type="InterPro" id="IPR006311">
    <property type="entry name" value="TAT_signal"/>
</dbReference>
<dbReference type="RefSeq" id="WP_100201139.1">
    <property type="nucleotide sequence ID" value="NZ_PGGW01000018.1"/>
</dbReference>
<proteinExistence type="predicted"/>
<evidence type="ECO:0000313" key="3">
    <source>
        <dbReference type="Proteomes" id="UP000230407"/>
    </source>
</evidence>
<dbReference type="Proteomes" id="UP000230407">
    <property type="component" value="Unassembled WGS sequence"/>
</dbReference>
<comment type="caution">
    <text evidence="2">The sequence shown here is derived from an EMBL/GenBank/DDBJ whole genome shotgun (WGS) entry which is preliminary data.</text>
</comment>
<gene>
    <name evidence="2" type="ORF">CUT44_06130</name>
</gene>
<name>A0A2M8M4N3_9ACTN</name>
<feature type="chain" id="PRO_5014670129" description="Secreted protein" evidence="1">
    <location>
        <begin position="32"/>
        <end position="171"/>
    </location>
</feature>
<keyword evidence="1" id="KW-0732">Signal</keyword>
<reference evidence="2 3" key="1">
    <citation type="submission" date="2017-11" db="EMBL/GenBank/DDBJ databases">
        <title>Streptomyces carmine sp. nov., a novel actinomycete isolated from Sophora alopecuroides in Xinjiang, China.</title>
        <authorList>
            <person name="Wang Y."/>
            <person name="Luo X."/>
            <person name="Wan C."/>
            <person name="Zhang L."/>
        </authorList>
    </citation>
    <scope>NUCLEOTIDE SEQUENCE [LARGE SCALE GENOMIC DNA]</scope>
    <source>
        <strain evidence="2 3">TRM SA0054</strain>
    </source>
</reference>
<dbReference type="EMBL" id="PGGW01000018">
    <property type="protein sequence ID" value="PJE99163.1"/>
    <property type="molecule type" value="Genomic_DNA"/>
</dbReference>
<evidence type="ECO:0000313" key="2">
    <source>
        <dbReference type="EMBL" id="PJE99163.1"/>
    </source>
</evidence>